<keyword evidence="8 11" id="KW-0472">Membrane</keyword>
<reference evidence="12 13" key="1">
    <citation type="submission" date="2017-04" db="EMBL/GenBank/DDBJ databases">
        <authorList>
            <person name="Afonso C.L."/>
            <person name="Miller P.J."/>
            <person name="Scott M.A."/>
            <person name="Spackman E."/>
            <person name="Goraichik I."/>
            <person name="Dimitrov K.M."/>
            <person name="Suarez D.L."/>
            <person name="Swayne D.E."/>
        </authorList>
    </citation>
    <scope>NUCLEOTIDE SEQUENCE [LARGE SCALE GENOMIC DNA]</scope>
</reference>
<keyword evidence="4 11" id="KW-0963">Cytoplasm</keyword>
<proteinExistence type="inferred from homology"/>
<evidence type="ECO:0000256" key="6">
    <source>
        <dbReference type="ARBA" id="ARBA00022989"/>
    </source>
</evidence>
<name>A0A1X7R0H8_9SACH</name>
<dbReference type="OrthoDB" id="4035046at2759"/>
<keyword evidence="9 11" id="KW-0206">Cytoskeleton</keyword>
<keyword evidence="13" id="KW-1185">Reference proteome</keyword>
<evidence type="ECO:0000256" key="1">
    <source>
        <dbReference type="ARBA" id="ARBA00003044"/>
    </source>
</evidence>
<protein>
    <recommendedName>
        <fullName evidence="3 11">Monopolar spindle protein 2</fullName>
    </recommendedName>
</protein>
<dbReference type="Pfam" id="PF17060">
    <property type="entry name" value="MPS2"/>
    <property type="match status" value="2"/>
</dbReference>
<feature type="transmembrane region" description="Helical" evidence="11">
    <location>
        <begin position="252"/>
        <end position="270"/>
    </location>
</feature>
<comment type="similarity">
    <text evidence="2 11">Belongs to the MPS2 family.</text>
</comment>
<evidence type="ECO:0000256" key="11">
    <source>
        <dbReference type="RuleBase" id="RU362141"/>
    </source>
</evidence>
<evidence type="ECO:0000313" key="13">
    <source>
        <dbReference type="Proteomes" id="UP000196158"/>
    </source>
</evidence>
<accession>A0A1X7R0H8</accession>
<evidence type="ECO:0000256" key="8">
    <source>
        <dbReference type="ARBA" id="ARBA00023136"/>
    </source>
</evidence>
<evidence type="ECO:0000313" key="12">
    <source>
        <dbReference type="EMBL" id="SMN19004.1"/>
    </source>
</evidence>
<evidence type="ECO:0000256" key="10">
    <source>
        <dbReference type="ARBA" id="ARBA00023242"/>
    </source>
</evidence>
<feature type="coiled-coil region" evidence="11">
    <location>
        <begin position="119"/>
        <end position="153"/>
    </location>
</feature>
<organism evidence="12 13">
    <name type="scientific">Maudiozyma saulgeensis</name>
    <dbReference type="NCBI Taxonomy" id="1789683"/>
    <lineage>
        <taxon>Eukaryota</taxon>
        <taxon>Fungi</taxon>
        <taxon>Dikarya</taxon>
        <taxon>Ascomycota</taxon>
        <taxon>Saccharomycotina</taxon>
        <taxon>Saccharomycetes</taxon>
        <taxon>Saccharomycetales</taxon>
        <taxon>Saccharomycetaceae</taxon>
        <taxon>Maudiozyma</taxon>
    </lineage>
</organism>
<dbReference type="GO" id="GO:0005737">
    <property type="term" value="C:cytoplasm"/>
    <property type="evidence" value="ECO:0007669"/>
    <property type="project" value="UniProtKB-UniRule"/>
</dbReference>
<dbReference type="InterPro" id="IPR031433">
    <property type="entry name" value="Mps2"/>
</dbReference>
<dbReference type="STRING" id="1789683.A0A1X7R0H8"/>
<keyword evidence="6 11" id="KW-1133">Transmembrane helix</keyword>
<evidence type="ECO:0000256" key="2">
    <source>
        <dbReference type="ARBA" id="ARBA00008916"/>
    </source>
</evidence>
<dbReference type="GO" id="GO:0005816">
    <property type="term" value="C:spindle pole body"/>
    <property type="evidence" value="ECO:0007669"/>
    <property type="project" value="UniProtKB-SubCell"/>
</dbReference>
<dbReference type="AlphaFoldDB" id="A0A1X7R0H8"/>
<comment type="subcellular location">
    <subcellularLocation>
        <location evidence="11">Cytoplasm</location>
        <location evidence="11">Cytoskeleton</location>
        <location evidence="11">Microtubule organizing center</location>
        <location evidence="11">Spindle pole body</location>
    </subcellularLocation>
    <subcellularLocation>
        <location evidence="11">Nucleus membrane</location>
        <topology evidence="11">Single-pass membrane protein</topology>
    </subcellularLocation>
</comment>
<dbReference type="EMBL" id="FXLY01000003">
    <property type="protein sequence ID" value="SMN19004.1"/>
    <property type="molecule type" value="Genomic_DNA"/>
</dbReference>
<dbReference type="GO" id="GO:0031965">
    <property type="term" value="C:nuclear membrane"/>
    <property type="evidence" value="ECO:0007669"/>
    <property type="project" value="UniProtKB-SubCell"/>
</dbReference>
<dbReference type="GO" id="GO:0030474">
    <property type="term" value="P:spindle pole body duplication"/>
    <property type="evidence" value="ECO:0007669"/>
    <property type="project" value="InterPro"/>
</dbReference>
<keyword evidence="5 11" id="KW-0812">Transmembrane</keyword>
<evidence type="ECO:0000256" key="7">
    <source>
        <dbReference type="ARBA" id="ARBA00023054"/>
    </source>
</evidence>
<evidence type="ECO:0000256" key="9">
    <source>
        <dbReference type="ARBA" id="ARBA00023212"/>
    </source>
</evidence>
<dbReference type="Proteomes" id="UP000196158">
    <property type="component" value="Unassembled WGS sequence"/>
</dbReference>
<evidence type="ECO:0000256" key="4">
    <source>
        <dbReference type="ARBA" id="ARBA00022490"/>
    </source>
</evidence>
<evidence type="ECO:0000256" key="3">
    <source>
        <dbReference type="ARBA" id="ARBA00015584"/>
    </source>
</evidence>
<dbReference type="GO" id="GO:0071988">
    <property type="term" value="P:protein localization to spindle pole body"/>
    <property type="evidence" value="ECO:0007669"/>
    <property type="project" value="InterPro"/>
</dbReference>
<sequence>MSTKDELFKNIWLELDGAKRGFIYGKDLPNLVTKILNASNDSIESIDKDKRELLETFAKEQPFTKIYKVVVDDTLKKLIGVTYADLVSNNDNNIDKSSIPKRKISIDKDNELEILKQQLREKDILIKSKDDKLDALQENVELFKKKYDHLVDEFKYYKKTIGKQKQLSQEMNTNSEDSISNEENVENRNFDVRNEFFIEEFRRQINEQSRVINKLKDQIQNNPAISGYNSSKDKQKKTFLWNNIPVFISKQFTSFLMIISILGFISSLYFRFTASDDSLLLGINSNNSEESWFSNNPLISSIDWLVGEKASENRDTELGSYREMTEQDIEAYNKIFSRS</sequence>
<evidence type="ECO:0000256" key="5">
    <source>
        <dbReference type="ARBA" id="ARBA00022692"/>
    </source>
</evidence>
<keyword evidence="7 11" id="KW-0175">Coiled coil</keyword>
<gene>
    <name evidence="11" type="primary">MPS2</name>
    <name evidence="12" type="ORF">KASA_0P01364G</name>
</gene>
<keyword evidence="10 11" id="KW-0539">Nucleus</keyword>
<comment type="function">
    <text evidence="1 11">Component of the spindle pole body (SPB) required for insertion of the nascent SPB into the nuclear envelope and for the proper execution of spindle pole body (SPB) duplication.</text>
</comment>